<keyword evidence="5" id="KW-0186">Copper</keyword>
<keyword evidence="4" id="KW-0560">Oxidoreductase</keyword>
<dbReference type="PANTHER" id="PTHR11709:SF502">
    <property type="entry name" value="MULTICOPPER OXIDASE"/>
    <property type="match status" value="1"/>
</dbReference>
<dbReference type="InterPro" id="IPR011706">
    <property type="entry name" value="Cu-oxidase_C"/>
</dbReference>
<evidence type="ECO:0000256" key="3">
    <source>
        <dbReference type="ARBA" id="ARBA00022737"/>
    </source>
</evidence>
<evidence type="ECO:0000313" key="11">
    <source>
        <dbReference type="EMBL" id="KAK0622732.1"/>
    </source>
</evidence>
<name>A0AA40C2L2_9PEZI</name>
<dbReference type="InterPro" id="IPR001117">
    <property type="entry name" value="Cu-oxidase_2nd"/>
</dbReference>
<keyword evidence="3" id="KW-0677">Repeat</keyword>
<dbReference type="EMBL" id="JAULSU010000003">
    <property type="protein sequence ID" value="KAK0622732.1"/>
    <property type="molecule type" value="Genomic_DNA"/>
</dbReference>
<dbReference type="InterPro" id="IPR011707">
    <property type="entry name" value="Cu-oxidase-like_N"/>
</dbReference>
<dbReference type="Gene3D" id="2.60.40.420">
    <property type="entry name" value="Cupredoxins - blue copper proteins"/>
    <property type="match status" value="3"/>
</dbReference>
<dbReference type="GO" id="GO:0005507">
    <property type="term" value="F:copper ion binding"/>
    <property type="evidence" value="ECO:0007669"/>
    <property type="project" value="InterPro"/>
</dbReference>
<dbReference type="FunFam" id="2.60.40.420:FF:000038">
    <property type="entry name" value="Extracellular dihydrogeodin oxidase/laccase"/>
    <property type="match status" value="1"/>
</dbReference>
<dbReference type="InterPro" id="IPR045087">
    <property type="entry name" value="Cu-oxidase_fam"/>
</dbReference>
<dbReference type="SUPFAM" id="SSF49503">
    <property type="entry name" value="Cupredoxins"/>
    <property type="match status" value="3"/>
</dbReference>
<dbReference type="Pfam" id="PF00394">
    <property type="entry name" value="Cu-oxidase"/>
    <property type="match status" value="1"/>
</dbReference>
<feature type="chain" id="PRO_5041268160" evidence="7">
    <location>
        <begin position="20"/>
        <end position="578"/>
    </location>
</feature>
<dbReference type="CDD" id="cd13880">
    <property type="entry name" value="CuRO_2_MaLCC_like"/>
    <property type="match status" value="1"/>
</dbReference>
<protein>
    <submittedName>
        <fullName evidence="11">Laccase 3</fullName>
    </submittedName>
</protein>
<dbReference type="Pfam" id="PF07731">
    <property type="entry name" value="Cu-oxidase_2"/>
    <property type="match status" value="1"/>
</dbReference>
<dbReference type="FunFam" id="2.60.40.420:FF:000021">
    <property type="entry name" value="Extracellular dihydrogeodin oxidase/laccase"/>
    <property type="match status" value="1"/>
</dbReference>
<evidence type="ECO:0000256" key="5">
    <source>
        <dbReference type="ARBA" id="ARBA00023008"/>
    </source>
</evidence>
<dbReference type="GO" id="GO:0016491">
    <property type="term" value="F:oxidoreductase activity"/>
    <property type="evidence" value="ECO:0007669"/>
    <property type="project" value="UniProtKB-KW"/>
</dbReference>
<evidence type="ECO:0000256" key="4">
    <source>
        <dbReference type="ARBA" id="ARBA00023002"/>
    </source>
</evidence>
<keyword evidence="6" id="KW-0325">Glycoprotein</keyword>
<comment type="similarity">
    <text evidence="1">Belongs to the multicopper oxidase family.</text>
</comment>
<evidence type="ECO:0000256" key="1">
    <source>
        <dbReference type="ARBA" id="ARBA00010609"/>
    </source>
</evidence>
<evidence type="ECO:0000259" key="8">
    <source>
        <dbReference type="Pfam" id="PF00394"/>
    </source>
</evidence>
<keyword evidence="12" id="KW-1185">Reference proteome</keyword>
<dbReference type="AlphaFoldDB" id="A0AA40C2L2"/>
<feature type="domain" description="Plastocyanin-like" evidence="9">
    <location>
        <begin position="419"/>
        <end position="543"/>
    </location>
</feature>
<feature type="domain" description="Plastocyanin-like" evidence="8">
    <location>
        <begin position="198"/>
        <end position="347"/>
    </location>
</feature>
<keyword evidence="2" id="KW-0479">Metal-binding</keyword>
<dbReference type="Pfam" id="PF07732">
    <property type="entry name" value="Cu-oxidase_3"/>
    <property type="match status" value="1"/>
</dbReference>
<dbReference type="Proteomes" id="UP001175000">
    <property type="component" value="Unassembled WGS sequence"/>
</dbReference>
<gene>
    <name evidence="11" type="ORF">B0T14DRAFT_425691</name>
</gene>
<evidence type="ECO:0000256" key="6">
    <source>
        <dbReference type="ARBA" id="ARBA00023180"/>
    </source>
</evidence>
<evidence type="ECO:0000259" key="9">
    <source>
        <dbReference type="Pfam" id="PF07731"/>
    </source>
</evidence>
<feature type="signal peptide" evidence="7">
    <location>
        <begin position="1"/>
        <end position="19"/>
    </location>
</feature>
<dbReference type="PANTHER" id="PTHR11709">
    <property type="entry name" value="MULTI-COPPER OXIDASE"/>
    <property type="match status" value="1"/>
</dbReference>
<comment type="caution">
    <text evidence="11">The sequence shown here is derived from an EMBL/GenBank/DDBJ whole genome shotgun (WGS) entry which is preliminary data.</text>
</comment>
<dbReference type="InterPro" id="IPR008972">
    <property type="entry name" value="Cupredoxin"/>
</dbReference>
<feature type="domain" description="Plastocyanin-like" evidence="10">
    <location>
        <begin position="75"/>
        <end position="188"/>
    </location>
</feature>
<reference evidence="11" key="1">
    <citation type="submission" date="2023-06" db="EMBL/GenBank/DDBJ databases">
        <title>Genome-scale phylogeny and comparative genomics of the fungal order Sordariales.</title>
        <authorList>
            <consortium name="Lawrence Berkeley National Laboratory"/>
            <person name="Hensen N."/>
            <person name="Bonometti L."/>
            <person name="Westerberg I."/>
            <person name="Brannstrom I.O."/>
            <person name="Guillou S."/>
            <person name="Cros-Aarteil S."/>
            <person name="Calhoun S."/>
            <person name="Haridas S."/>
            <person name="Kuo A."/>
            <person name="Mondo S."/>
            <person name="Pangilinan J."/>
            <person name="Riley R."/>
            <person name="Labutti K."/>
            <person name="Andreopoulos B."/>
            <person name="Lipzen A."/>
            <person name="Chen C."/>
            <person name="Yanf M."/>
            <person name="Daum C."/>
            <person name="Ng V."/>
            <person name="Clum A."/>
            <person name="Steindorff A."/>
            <person name="Ohm R."/>
            <person name="Martin F."/>
            <person name="Silar P."/>
            <person name="Natvig D."/>
            <person name="Lalanne C."/>
            <person name="Gautier V."/>
            <person name="Ament-Velasquez S.L."/>
            <person name="Kruys A."/>
            <person name="Hutchinson M.I."/>
            <person name="Powell A.J."/>
            <person name="Barry K."/>
            <person name="Miller A.N."/>
            <person name="Grigoriev I.V."/>
            <person name="Debuchy R."/>
            <person name="Gladieux P."/>
            <person name="Thoren M.H."/>
            <person name="Johannesson H."/>
        </authorList>
    </citation>
    <scope>NUCLEOTIDE SEQUENCE</scope>
    <source>
        <strain evidence="11">CBS 606.72</strain>
    </source>
</reference>
<organism evidence="11 12">
    <name type="scientific">Immersiella caudata</name>
    <dbReference type="NCBI Taxonomy" id="314043"/>
    <lineage>
        <taxon>Eukaryota</taxon>
        <taxon>Fungi</taxon>
        <taxon>Dikarya</taxon>
        <taxon>Ascomycota</taxon>
        <taxon>Pezizomycotina</taxon>
        <taxon>Sordariomycetes</taxon>
        <taxon>Sordariomycetidae</taxon>
        <taxon>Sordariales</taxon>
        <taxon>Lasiosphaeriaceae</taxon>
        <taxon>Immersiella</taxon>
    </lineage>
</organism>
<evidence type="ECO:0000256" key="7">
    <source>
        <dbReference type="SAM" id="SignalP"/>
    </source>
</evidence>
<evidence type="ECO:0000259" key="10">
    <source>
        <dbReference type="Pfam" id="PF07732"/>
    </source>
</evidence>
<sequence>MVLSSVIGAFALFAASAIAAPSSASQLDRRQDCTFKPATSPECWDGVYDLKTDYYTQGPKTKDVRTYDFKITNVTTLAPDGVPRTVLAINGQIPGPTIWANWGDTIVVNVENALDYAGTTLHFHGIRQNHTIGQDGVPSITQCPIPGDGGKMTYKFVATQYGTSWYHSHYGVQAWDGVFGAIHIEGPASEKYDTDLGPVMLSDWTHATSDSLMEAAALNFGGVPMNNGLVNGTNTYKNADGTTVGKRFELVFEKDKAYRIRFINTAMDTMYKLTFDDHEMQVISADFVSIKPFTTKVLPIAIGQRYDVIVKASAGGGNHWFRAIPMRSCGTGHDEPFDVRAIVRYDANNKDTPEEKEAPVIDDDCLDVPTASLKPSLEIDLKDVPPKVEPDHKLAFEMNYDSTTQLVDWRVNQPNEPYYTPWDYPTLEQILEGNTTYDKRQQLIHVDGKKEWIYALVTTGGTTHPIHLHGHDFFILGQSDQEFNPDTFVPQTVNPPRRDVAMVVGLGYIFIAFQTDNPGAWLLHCHIGWHAEQGFALTFMEDIDQVKNIVDEGALLKQCGDWKSFAAAKGIKQHGSGV</sequence>
<proteinExistence type="inferred from homology"/>
<evidence type="ECO:0000313" key="12">
    <source>
        <dbReference type="Proteomes" id="UP001175000"/>
    </source>
</evidence>
<accession>A0AA40C2L2</accession>
<evidence type="ECO:0000256" key="2">
    <source>
        <dbReference type="ARBA" id="ARBA00022723"/>
    </source>
</evidence>
<dbReference type="CDD" id="cd13901">
    <property type="entry name" value="CuRO_3_MaLCC_like"/>
    <property type="match status" value="1"/>
</dbReference>
<keyword evidence="7" id="KW-0732">Signal</keyword>